<gene>
    <name evidence="5" type="ORF">MNQ99_08085</name>
</gene>
<keyword evidence="2" id="KW-0238">DNA-binding</keyword>
<dbReference type="InterPro" id="IPR023187">
    <property type="entry name" value="Tscrpt_reg_MarR-type_CS"/>
</dbReference>
<dbReference type="InterPro" id="IPR036390">
    <property type="entry name" value="WH_DNA-bd_sf"/>
</dbReference>
<dbReference type="Pfam" id="PF12802">
    <property type="entry name" value="MarR_2"/>
    <property type="match status" value="1"/>
</dbReference>
<proteinExistence type="predicted"/>
<dbReference type="PANTHER" id="PTHR42756:SF1">
    <property type="entry name" value="TRANSCRIPTIONAL REPRESSOR OF EMRAB OPERON"/>
    <property type="match status" value="1"/>
</dbReference>
<dbReference type="InterPro" id="IPR000835">
    <property type="entry name" value="HTH_MarR-typ"/>
</dbReference>
<keyword evidence="1" id="KW-0805">Transcription regulation</keyword>
<name>A0ABY3WDJ4_9MICC</name>
<dbReference type="RefSeq" id="WP_241915058.1">
    <property type="nucleotide sequence ID" value="NZ_CP093326.1"/>
</dbReference>
<evidence type="ECO:0000313" key="6">
    <source>
        <dbReference type="Proteomes" id="UP000829069"/>
    </source>
</evidence>
<feature type="domain" description="HTH marR-type" evidence="4">
    <location>
        <begin position="6"/>
        <end position="137"/>
    </location>
</feature>
<organism evidence="5 6">
    <name type="scientific">Arthrobacter sulfonylureivorans</name>
    <dbReference type="NCBI Taxonomy" id="2486855"/>
    <lineage>
        <taxon>Bacteria</taxon>
        <taxon>Bacillati</taxon>
        <taxon>Actinomycetota</taxon>
        <taxon>Actinomycetes</taxon>
        <taxon>Micrococcales</taxon>
        <taxon>Micrococcaceae</taxon>
        <taxon>Arthrobacter</taxon>
    </lineage>
</organism>
<dbReference type="SUPFAM" id="SSF46785">
    <property type="entry name" value="Winged helix' DNA-binding domain"/>
    <property type="match status" value="1"/>
</dbReference>
<dbReference type="InterPro" id="IPR036388">
    <property type="entry name" value="WH-like_DNA-bd_sf"/>
</dbReference>
<evidence type="ECO:0000256" key="2">
    <source>
        <dbReference type="ARBA" id="ARBA00023125"/>
    </source>
</evidence>
<sequence length="160" mass="17724">MPDLKNWPMPRLLSTAARLVEHEWNDKLAGLGLTHAGVIALEVLAADGEMTQAQLANRVRVQAQTMGKTLGRLEVHGHIVRARSEVDRRRQIVQISDEGQLALKQAAELERLLSSGNGDQMDELKERLTVIIRRLGNTRFGIAAGEPIDIVELESFEDGD</sequence>
<keyword evidence="3" id="KW-0804">Transcription</keyword>
<dbReference type="EMBL" id="CP093326">
    <property type="protein sequence ID" value="UNK47283.1"/>
    <property type="molecule type" value="Genomic_DNA"/>
</dbReference>
<dbReference type="PROSITE" id="PS50995">
    <property type="entry name" value="HTH_MARR_2"/>
    <property type="match status" value="1"/>
</dbReference>
<dbReference type="PANTHER" id="PTHR42756">
    <property type="entry name" value="TRANSCRIPTIONAL REGULATOR, MARR"/>
    <property type="match status" value="1"/>
</dbReference>
<evidence type="ECO:0000256" key="1">
    <source>
        <dbReference type="ARBA" id="ARBA00023015"/>
    </source>
</evidence>
<dbReference type="SMART" id="SM00347">
    <property type="entry name" value="HTH_MARR"/>
    <property type="match status" value="1"/>
</dbReference>
<evidence type="ECO:0000256" key="3">
    <source>
        <dbReference type="ARBA" id="ARBA00023163"/>
    </source>
</evidence>
<dbReference type="PROSITE" id="PS01117">
    <property type="entry name" value="HTH_MARR_1"/>
    <property type="match status" value="1"/>
</dbReference>
<evidence type="ECO:0000313" key="5">
    <source>
        <dbReference type="EMBL" id="UNK47283.1"/>
    </source>
</evidence>
<protein>
    <submittedName>
        <fullName evidence="5">MarR family transcriptional regulator</fullName>
    </submittedName>
</protein>
<dbReference type="Gene3D" id="1.10.10.10">
    <property type="entry name" value="Winged helix-like DNA-binding domain superfamily/Winged helix DNA-binding domain"/>
    <property type="match status" value="1"/>
</dbReference>
<keyword evidence="6" id="KW-1185">Reference proteome</keyword>
<dbReference type="Proteomes" id="UP000829069">
    <property type="component" value="Chromosome"/>
</dbReference>
<reference evidence="5 6" key="1">
    <citation type="submission" date="2022-03" db="EMBL/GenBank/DDBJ databases">
        <title>Isotopic signatures of nitrous oxide derived from detoxification processes.</title>
        <authorList>
            <person name="Behrendt U."/>
            <person name="Buchen C."/>
            <person name="Well R."/>
            <person name="Ulrich A."/>
            <person name="Rohe L."/>
            <person name="Kolb S."/>
            <person name="Schloter M."/>
            <person name="Horn M.A."/>
            <person name="Augustin J."/>
        </authorList>
    </citation>
    <scope>NUCLEOTIDE SEQUENCE [LARGE SCALE GENOMIC DNA]</scope>
    <source>
        <strain evidence="5 6">S4-C24</strain>
    </source>
</reference>
<evidence type="ECO:0000259" key="4">
    <source>
        <dbReference type="PROSITE" id="PS50995"/>
    </source>
</evidence>
<accession>A0ABY3WDJ4</accession>